<dbReference type="Pfam" id="PF02445">
    <property type="entry name" value="NadA"/>
    <property type="match status" value="1"/>
</dbReference>
<dbReference type="PANTHER" id="PTHR30573">
    <property type="entry name" value="QUINOLINATE SYNTHETASE A"/>
    <property type="match status" value="1"/>
</dbReference>
<evidence type="ECO:0000313" key="11">
    <source>
        <dbReference type="EMBL" id="QTD53125.1"/>
    </source>
</evidence>
<dbReference type="GO" id="GO:0034628">
    <property type="term" value="P:'de novo' NAD+ biosynthetic process from L-aspartate"/>
    <property type="evidence" value="ECO:0007669"/>
    <property type="project" value="TreeGrafter"/>
</dbReference>
<keyword evidence="7 10" id="KW-0479">Metal-binding</keyword>
<dbReference type="GO" id="GO:0008987">
    <property type="term" value="F:quinolinate synthetase A activity"/>
    <property type="evidence" value="ECO:0007669"/>
    <property type="project" value="UniProtKB-UniRule"/>
</dbReference>
<evidence type="ECO:0000256" key="9">
    <source>
        <dbReference type="ARBA" id="ARBA00023014"/>
    </source>
</evidence>
<evidence type="ECO:0000256" key="3">
    <source>
        <dbReference type="ARBA" id="ARBA00022485"/>
    </source>
</evidence>
<evidence type="ECO:0000256" key="2">
    <source>
        <dbReference type="ARBA" id="ARBA00012669"/>
    </source>
</evidence>
<comment type="subcellular location">
    <subcellularLocation>
        <location evidence="10">Cytoplasm</location>
    </subcellularLocation>
</comment>
<dbReference type="InterPro" id="IPR036094">
    <property type="entry name" value="NadA_sf"/>
</dbReference>
<feature type="binding site" evidence="10">
    <location>
        <position position="279"/>
    </location>
    <ligand>
        <name>[4Fe-4S] cluster</name>
        <dbReference type="ChEBI" id="CHEBI:49883"/>
    </ligand>
</feature>
<dbReference type="GO" id="GO:0046872">
    <property type="term" value="F:metal ion binding"/>
    <property type="evidence" value="ECO:0007669"/>
    <property type="project" value="UniProtKB-KW"/>
</dbReference>
<comment type="similarity">
    <text evidence="10">Belongs to the quinolinate synthase family. Type 2 subfamily.</text>
</comment>
<dbReference type="Gene3D" id="3.40.50.10800">
    <property type="entry name" value="NadA-like"/>
    <property type="match status" value="3"/>
</dbReference>
<comment type="catalytic activity">
    <reaction evidence="10">
        <text>iminosuccinate + dihydroxyacetone phosphate = quinolinate + phosphate + 2 H2O + H(+)</text>
        <dbReference type="Rhea" id="RHEA:25888"/>
        <dbReference type="ChEBI" id="CHEBI:15377"/>
        <dbReference type="ChEBI" id="CHEBI:15378"/>
        <dbReference type="ChEBI" id="CHEBI:29959"/>
        <dbReference type="ChEBI" id="CHEBI:43474"/>
        <dbReference type="ChEBI" id="CHEBI:57642"/>
        <dbReference type="ChEBI" id="CHEBI:77875"/>
        <dbReference type="EC" id="2.5.1.72"/>
    </reaction>
</comment>
<dbReference type="Proteomes" id="UP000663929">
    <property type="component" value="Chromosome"/>
</dbReference>
<keyword evidence="4 10" id="KW-0963">Cytoplasm</keyword>
<feature type="binding site" evidence="10">
    <location>
        <position position="228"/>
    </location>
    <ligand>
        <name>iminosuccinate</name>
        <dbReference type="ChEBI" id="CHEBI:77875"/>
    </ligand>
</feature>
<feature type="binding site" evidence="10">
    <location>
        <begin position="211"/>
        <end position="213"/>
    </location>
    <ligand>
        <name>iminosuccinate</name>
        <dbReference type="ChEBI" id="CHEBI:77875"/>
    </ligand>
</feature>
<comment type="function">
    <text evidence="10">Catalyzes the condensation of iminoaspartate with dihydroxyacetone phosphate to form quinolinate.</text>
</comment>
<dbReference type="NCBIfam" id="TIGR00550">
    <property type="entry name" value="nadA"/>
    <property type="match status" value="1"/>
</dbReference>
<protein>
    <recommendedName>
        <fullName evidence="2 10">Quinolinate synthase</fullName>
        <ecNumber evidence="2 10">2.5.1.72</ecNumber>
    </recommendedName>
</protein>
<evidence type="ECO:0000256" key="4">
    <source>
        <dbReference type="ARBA" id="ARBA00022490"/>
    </source>
</evidence>
<dbReference type="NCBIfam" id="NF006878">
    <property type="entry name" value="PRK09375.1-2"/>
    <property type="match status" value="1"/>
</dbReference>
<reference evidence="11" key="1">
    <citation type="submission" date="2021-03" db="EMBL/GenBank/DDBJ databases">
        <title>Acanthopleuribacteraceae sp. M133.</title>
        <authorList>
            <person name="Wang G."/>
        </authorList>
    </citation>
    <scope>NUCLEOTIDE SEQUENCE</scope>
    <source>
        <strain evidence="11">M133</strain>
    </source>
</reference>
<dbReference type="GO" id="GO:0051539">
    <property type="term" value="F:4 iron, 4 sulfur cluster binding"/>
    <property type="evidence" value="ECO:0007669"/>
    <property type="project" value="UniProtKB-KW"/>
</dbReference>
<dbReference type="FunFam" id="3.40.50.10800:FF:000003">
    <property type="entry name" value="Quinolinate synthase A"/>
    <property type="match status" value="1"/>
</dbReference>
<evidence type="ECO:0000313" key="12">
    <source>
        <dbReference type="Proteomes" id="UP000663929"/>
    </source>
</evidence>
<comment type="cofactor">
    <cofactor evidence="10">
        <name>[4Fe-4S] cluster</name>
        <dbReference type="ChEBI" id="CHEBI:49883"/>
    </cofactor>
    <text evidence="10">Binds 1 [4Fe-4S] cluster per subunit.</text>
</comment>
<dbReference type="AlphaFoldDB" id="A0A8A4U310"/>
<evidence type="ECO:0000256" key="6">
    <source>
        <dbReference type="ARBA" id="ARBA00022679"/>
    </source>
</evidence>
<dbReference type="InterPro" id="IPR003473">
    <property type="entry name" value="NadA"/>
</dbReference>
<evidence type="ECO:0000256" key="5">
    <source>
        <dbReference type="ARBA" id="ARBA00022642"/>
    </source>
</evidence>
<sequence length="322" mass="35768">MTTTTAFGSSVDLGPGIDYFEEIERLKKETDTILLAHYYQEGDIQDVADFIGDSLDLARRAQAVTHKRILFAGVHFMAETAKILNPTKTVLIPDMAAGCSLAESCPPGPFAEFKAAHPDHVVVTYINCTAEIKALSDIICTSTNAVDIVNSIPADQPIIFAPDRYLGAWVSKRANRDMVLWDGSCIVHETFSHKRLVQLKVRHSEAKVVAHPECPPHILDEADFIGSTRKILNFVSDDPATTFIVVTEAGIIHQMKKNEPEKTFIPALNDDENCNCNNCPFMKLNTLEKVYQALLTGQPEIEMSEDLRQRAEKPLLEMLARS</sequence>
<comment type="pathway">
    <text evidence="1 10">Cofactor biosynthesis; NAD(+) biosynthesis; quinolinate from iminoaspartate: step 1/1.</text>
</comment>
<evidence type="ECO:0000256" key="8">
    <source>
        <dbReference type="ARBA" id="ARBA00023004"/>
    </source>
</evidence>
<evidence type="ECO:0000256" key="7">
    <source>
        <dbReference type="ARBA" id="ARBA00022723"/>
    </source>
</evidence>
<keyword evidence="12" id="KW-1185">Reference proteome</keyword>
<feature type="binding site" evidence="10">
    <location>
        <position position="185"/>
    </location>
    <ligand>
        <name>[4Fe-4S] cluster</name>
        <dbReference type="ChEBI" id="CHEBI:49883"/>
    </ligand>
</feature>
<proteinExistence type="inferred from homology"/>
<feature type="binding site" evidence="10">
    <location>
        <position position="99"/>
    </location>
    <ligand>
        <name>[4Fe-4S] cluster</name>
        <dbReference type="ChEBI" id="CHEBI:49883"/>
    </ligand>
</feature>
<keyword evidence="9 10" id="KW-0411">Iron-sulfur</keyword>
<name>A0A8A4U310_SULCO</name>
<keyword evidence="8 10" id="KW-0408">Iron</keyword>
<accession>A0A8A4U310</accession>
<organism evidence="11 12">
    <name type="scientific">Sulfidibacter corallicola</name>
    <dbReference type="NCBI Taxonomy" id="2818388"/>
    <lineage>
        <taxon>Bacteria</taxon>
        <taxon>Pseudomonadati</taxon>
        <taxon>Acidobacteriota</taxon>
        <taxon>Holophagae</taxon>
        <taxon>Acanthopleuribacterales</taxon>
        <taxon>Acanthopleuribacteraceae</taxon>
        <taxon>Sulfidibacter</taxon>
    </lineage>
</organism>
<dbReference type="EC" id="2.5.1.72" evidence="2 10"/>
<dbReference type="RefSeq" id="WP_237383223.1">
    <property type="nucleotide sequence ID" value="NZ_CP071793.1"/>
</dbReference>
<feature type="binding site" evidence="10">
    <location>
        <position position="37"/>
    </location>
    <ligand>
        <name>iminosuccinate</name>
        <dbReference type="ChEBI" id="CHEBI:77875"/>
    </ligand>
</feature>
<feature type="binding site" evidence="10">
    <location>
        <position position="54"/>
    </location>
    <ligand>
        <name>iminosuccinate</name>
        <dbReference type="ChEBI" id="CHEBI:77875"/>
    </ligand>
</feature>
<dbReference type="EMBL" id="CP071793">
    <property type="protein sequence ID" value="QTD53125.1"/>
    <property type="molecule type" value="Genomic_DNA"/>
</dbReference>
<dbReference type="HAMAP" id="MF_00568">
    <property type="entry name" value="NadA_type2"/>
    <property type="match status" value="1"/>
</dbReference>
<dbReference type="KEGG" id="scor:J3U87_11745"/>
<gene>
    <name evidence="10 11" type="primary">nadA</name>
    <name evidence="11" type="ORF">J3U87_11745</name>
</gene>
<feature type="binding site" evidence="10">
    <location>
        <position position="142"/>
    </location>
    <ligand>
        <name>iminosuccinate</name>
        <dbReference type="ChEBI" id="CHEBI:77875"/>
    </ligand>
</feature>
<dbReference type="GO" id="GO:0005829">
    <property type="term" value="C:cytosol"/>
    <property type="evidence" value="ECO:0007669"/>
    <property type="project" value="TreeGrafter"/>
</dbReference>
<dbReference type="UniPathway" id="UPA00253">
    <property type="reaction ID" value="UER00327"/>
</dbReference>
<dbReference type="InterPro" id="IPR023066">
    <property type="entry name" value="Quinolinate_synth_type2"/>
</dbReference>
<dbReference type="PANTHER" id="PTHR30573:SF0">
    <property type="entry name" value="QUINOLINATE SYNTHASE, CHLOROPLASTIC"/>
    <property type="match status" value="1"/>
</dbReference>
<evidence type="ECO:0000256" key="10">
    <source>
        <dbReference type="HAMAP-Rule" id="MF_00568"/>
    </source>
</evidence>
<keyword evidence="6 10" id="KW-0808">Transferase</keyword>
<keyword evidence="5 10" id="KW-0662">Pyridine nucleotide biosynthesis</keyword>
<keyword evidence="3 10" id="KW-0004">4Fe-4S</keyword>
<feature type="binding site" evidence="10">
    <location>
        <begin position="125"/>
        <end position="127"/>
    </location>
    <ligand>
        <name>iminosuccinate</name>
        <dbReference type="ChEBI" id="CHEBI:77875"/>
    </ligand>
</feature>
<evidence type="ECO:0000256" key="1">
    <source>
        <dbReference type="ARBA" id="ARBA00005065"/>
    </source>
</evidence>
<dbReference type="SUPFAM" id="SSF142754">
    <property type="entry name" value="NadA-like"/>
    <property type="match status" value="1"/>
</dbReference>